<dbReference type="InterPro" id="IPR036396">
    <property type="entry name" value="Cyt_P450_sf"/>
</dbReference>
<keyword evidence="4 5" id="KW-0408">Iron</keyword>
<proteinExistence type="inferred from homology"/>
<dbReference type="SUPFAM" id="SSF48264">
    <property type="entry name" value="Cytochrome P450"/>
    <property type="match status" value="1"/>
</dbReference>
<evidence type="ECO:0000256" key="7">
    <source>
        <dbReference type="SAM" id="MobiDB-lite"/>
    </source>
</evidence>
<evidence type="ECO:0000256" key="6">
    <source>
        <dbReference type="RuleBase" id="RU000461"/>
    </source>
</evidence>
<dbReference type="InterPro" id="IPR050121">
    <property type="entry name" value="Cytochrome_P450_monoxygenase"/>
</dbReference>
<dbReference type="GO" id="GO:0016705">
    <property type="term" value="F:oxidoreductase activity, acting on paired donors, with incorporation or reduction of molecular oxygen"/>
    <property type="evidence" value="ECO:0007669"/>
    <property type="project" value="InterPro"/>
</dbReference>
<evidence type="ECO:0000256" key="5">
    <source>
        <dbReference type="PIRSR" id="PIRSR602401-1"/>
    </source>
</evidence>
<dbReference type="AlphaFoldDB" id="A0A167YB21"/>
<evidence type="ECO:0000256" key="2">
    <source>
        <dbReference type="ARBA" id="ARBA00022617"/>
    </source>
</evidence>
<dbReference type="PANTHER" id="PTHR24305">
    <property type="entry name" value="CYTOCHROME P450"/>
    <property type="match status" value="1"/>
</dbReference>
<evidence type="ECO:0000313" key="9">
    <source>
        <dbReference type="Proteomes" id="UP000078544"/>
    </source>
</evidence>
<accession>A0A167YB21</accession>
<dbReference type="InterPro" id="IPR002401">
    <property type="entry name" value="Cyt_P450_E_grp-I"/>
</dbReference>
<keyword evidence="6" id="KW-0560">Oxidoreductase</keyword>
<dbReference type="STRING" id="1081109.A0A167YB21"/>
<sequence length="659" mass="73485">MMQNVLLIIAAAFAYVIVSSIVGLRRQIAIAKTTNLPYVIVPCHLLDRHWLVLGHTYARLIRYLPKAWWDDWLDLMVPDACYHVDFERFTRHGDIFLLVSPTSIFVQVANAEAIRQITTQRDKFPKPCHIYSMLKQFGENVVTTEGAVWKAHRKATSATFTEKNSALVFREVIVQTNGMIETWVDSKGNRSEPLTTISADITRLAINVISYVGFGLRLLWPGQKLPPGSSPAAAKYASLDAPSGHSMSFVETLVKLMDNILVLLLIPHWLLRILPWKGPRTAAAAYQDYVKYLDDMMNEKVEAVRQGAPAGEGMDFMGALVKGSFGPGPRPREATSEKMVKAPALTRQEILGNAFIMFVAGHETSANTIHFTLINLASNPVAQRRVQKDIDDLVGTTDCSTWDFEQLINPMTFSAVGASMNETLRIIPPGPAIPKQVSPRSDQMLNIDGRHCVLPKGSMILIQSLQAQQDPRHWPYEESKLRPGHNDLRDYKPERWFETEAGPRGQAEGSEKGHGHGLRRSETPELSGVDSDDGIGMDGKPQSDTPFFRPRRGAYTPFSDGSRSCLGRRVAQVEIMTFLMVLLQRYSIELATDEWAGADEVARMDRQARGDVYRKAQAASRQTLAQAESVITLGLQGKTVPMRLVKRGKEAFVSWMSDA</sequence>
<reference evidence="8 9" key="1">
    <citation type="journal article" date="2016" name="Genome Biol. Evol.">
        <title>Divergent and convergent evolution of fungal pathogenicity.</title>
        <authorList>
            <person name="Shang Y."/>
            <person name="Xiao G."/>
            <person name="Zheng P."/>
            <person name="Cen K."/>
            <person name="Zhan S."/>
            <person name="Wang C."/>
        </authorList>
    </citation>
    <scope>NUCLEOTIDE SEQUENCE [LARGE SCALE GENOMIC DNA]</scope>
    <source>
        <strain evidence="8 9">RCEF 2490</strain>
    </source>
</reference>
<dbReference type="EMBL" id="AZGY01000019">
    <property type="protein sequence ID" value="KZZ91092.1"/>
    <property type="molecule type" value="Genomic_DNA"/>
</dbReference>
<dbReference type="GO" id="GO:0004497">
    <property type="term" value="F:monooxygenase activity"/>
    <property type="evidence" value="ECO:0007669"/>
    <property type="project" value="UniProtKB-KW"/>
</dbReference>
<dbReference type="Pfam" id="PF00067">
    <property type="entry name" value="p450"/>
    <property type="match status" value="2"/>
</dbReference>
<feature type="compositionally biased region" description="Basic and acidic residues" evidence="7">
    <location>
        <begin position="509"/>
        <end position="523"/>
    </location>
</feature>
<dbReference type="GO" id="GO:0005506">
    <property type="term" value="F:iron ion binding"/>
    <property type="evidence" value="ECO:0007669"/>
    <property type="project" value="InterPro"/>
</dbReference>
<dbReference type="PROSITE" id="PS00086">
    <property type="entry name" value="CYTOCHROME_P450"/>
    <property type="match status" value="1"/>
</dbReference>
<dbReference type="Gene3D" id="1.10.630.10">
    <property type="entry name" value="Cytochrome P450"/>
    <property type="match status" value="1"/>
</dbReference>
<evidence type="ECO:0000256" key="1">
    <source>
        <dbReference type="ARBA" id="ARBA00001971"/>
    </source>
</evidence>
<organism evidence="8 9">
    <name type="scientific">Moelleriella libera RCEF 2490</name>
    <dbReference type="NCBI Taxonomy" id="1081109"/>
    <lineage>
        <taxon>Eukaryota</taxon>
        <taxon>Fungi</taxon>
        <taxon>Dikarya</taxon>
        <taxon>Ascomycota</taxon>
        <taxon>Pezizomycotina</taxon>
        <taxon>Sordariomycetes</taxon>
        <taxon>Hypocreomycetidae</taxon>
        <taxon>Hypocreales</taxon>
        <taxon>Clavicipitaceae</taxon>
        <taxon>Moelleriella</taxon>
    </lineage>
</organism>
<protein>
    <submittedName>
        <fullName evidence="8">Cytochrome P450 3A7</fullName>
    </submittedName>
</protein>
<dbReference type="InterPro" id="IPR017972">
    <property type="entry name" value="Cyt_P450_CS"/>
</dbReference>
<gene>
    <name evidence="8" type="ORF">AAL_06833</name>
</gene>
<keyword evidence="6" id="KW-0503">Monooxygenase</keyword>
<feature type="binding site" description="axial binding residue" evidence="5">
    <location>
        <position position="565"/>
    </location>
    <ligand>
        <name>heme</name>
        <dbReference type="ChEBI" id="CHEBI:30413"/>
    </ligand>
    <ligandPart>
        <name>Fe</name>
        <dbReference type="ChEBI" id="CHEBI:18248"/>
    </ligandPart>
</feature>
<name>A0A167YB21_9HYPO</name>
<dbReference type="GO" id="GO:0020037">
    <property type="term" value="F:heme binding"/>
    <property type="evidence" value="ECO:0007669"/>
    <property type="project" value="InterPro"/>
</dbReference>
<evidence type="ECO:0000313" key="8">
    <source>
        <dbReference type="EMBL" id="KZZ91092.1"/>
    </source>
</evidence>
<evidence type="ECO:0000256" key="4">
    <source>
        <dbReference type="ARBA" id="ARBA00023004"/>
    </source>
</evidence>
<keyword evidence="3 5" id="KW-0479">Metal-binding</keyword>
<comment type="caution">
    <text evidence="8">The sequence shown here is derived from an EMBL/GenBank/DDBJ whole genome shotgun (WGS) entry which is preliminary data.</text>
</comment>
<comment type="cofactor">
    <cofactor evidence="1 5">
        <name>heme</name>
        <dbReference type="ChEBI" id="CHEBI:30413"/>
    </cofactor>
</comment>
<dbReference type="Proteomes" id="UP000078544">
    <property type="component" value="Unassembled WGS sequence"/>
</dbReference>
<keyword evidence="2 5" id="KW-0349">Heme</keyword>
<dbReference type="InterPro" id="IPR001128">
    <property type="entry name" value="Cyt_P450"/>
</dbReference>
<dbReference type="OrthoDB" id="1470350at2759"/>
<comment type="similarity">
    <text evidence="6">Belongs to the cytochrome P450 family.</text>
</comment>
<evidence type="ECO:0000256" key="3">
    <source>
        <dbReference type="ARBA" id="ARBA00022723"/>
    </source>
</evidence>
<dbReference type="PRINTS" id="PR00463">
    <property type="entry name" value="EP450I"/>
</dbReference>
<feature type="region of interest" description="Disordered" evidence="7">
    <location>
        <begin position="498"/>
        <end position="551"/>
    </location>
</feature>
<dbReference type="PRINTS" id="PR00385">
    <property type="entry name" value="P450"/>
</dbReference>
<keyword evidence="9" id="KW-1185">Reference proteome</keyword>
<dbReference type="PANTHER" id="PTHR24305:SF223">
    <property type="entry name" value="CYTOCHROME P450-DIT2"/>
    <property type="match status" value="1"/>
</dbReference>